<comment type="caution">
    <text evidence="5">The sequence shown here is derived from an EMBL/GenBank/DDBJ whole genome shotgun (WGS) entry which is preliminary data.</text>
</comment>
<reference evidence="5 6" key="1">
    <citation type="submission" date="2019-12" db="EMBL/GenBank/DDBJ databases">
        <title>Microbes associate with the intestines of laboratory mice.</title>
        <authorList>
            <person name="Navarre W."/>
            <person name="Wong E."/>
        </authorList>
    </citation>
    <scope>NUCLEOTIDE SEQUENCE [LARGE SCALE GENOMIC DNA]</scope>
    <source>
        <strain evidence="5 6">NM66_B29</strain>
    </source>
</reference>
<evidence type="ECO:0000313" key="6">
    <source>
        <dbReference type="Proteomes" id="UP000463388"/>
    </source>
</evidence>
<dbReference type="OrthoDB" id="3176407at2"/>
<dbReference type="AlphaFoldDB" id="A0A6N8JJQ8"/>
<dbReference type="Gene3D" id="3.90.220.20">
    <property type="entry name" value="DNA methylase specificity domains"/>
    <property type="match status" value="1"/>
</dbReference>
<keyword evidence="2" id="KW-0680">Restriction system</keyword>
<keyword evidence="6" id="KW-1185">Reference proteome</keyword>
<evidence type="ECO:0000313" key="5">
    <source>
        <dbReference type="EMBL" id="MVX60115.1"/>
    </source>
</evidence>
<evidence type="ECO:0000259" key="4">
    <source>
        <dbReference type="Pfam" id="PF01420"/>
    </source>
</evidence>
<dbReference type="GO" id="GO:0003677">
    <property type="term" value="F:DNA binding"/>
    <property type="evidence" value="ECO:0007669"/>
    <property type="project" value="UniProtKB-KW"/>
</dbReference>
<dbReference type="InterPro" id="IPR044946">
    <property type="entry name" value="Restrct_endonuc_typeI_TRD_sf"/>
</dbReference>
<dbReference type="Proteomes" id="UP000463388">
    <property type="component" value="Unassembled WGS sequence"/>
</dbReference>
<feature type="domain" description="Type I restriction modification DNA specificity" evidence="4">
    <location>
        <begin position="34"/>
        <end position="147"/>
    </location>
</feature>
<organism evidence="5 6">
    <name type="scientific">Adlercreutzia mucosicola</name>
    <dbReference type="NCBI Taxonomy" id="580026"/>
    <lineage>
        <taxon>Bacteria</taxon>
        <taxon>Bacillati</taxon>
        <taxon>Actinomycetota</taxon>
        <taxon>Coriobacteriia</taxon>
        <taxon>Eggerthellales</taxon>
        <taxon>Eggerthellaceae</taxon>
        <taxon>Adlercreutzia</taxon>
    </lineage>
</organism>
<gene>
    <name evidence="5" type="ORF">GKZ27_01315</name>
</gene>
<dbReference type="InterPro" id="IPR000055">
    <property type="entry name" value="Restrct_endonuc_typeI_TRD"/>
</dbReference>
<dbReference type="GO" id="GO:0009307">
    <property type="term" value="P:DNA restriction-modification system"/>
    <property type="evidence" value="ECO:0007669"/>
    <property type="project" value="UniProtKB-KW"/>
</dbReference>
<sequence length="206" mass="23074">MFDRSIEAGSCVIPLGKIIQLEDALRIPLNRQQREQRRGVYPYYGAASIMDYVNDYLFDGVRLLLGEDGTVSTDGGYPMLQYVWGKYWVNNHAHVIRSSSTYSLETIYLALRKTPIAPATTGAVQKKISQTNLKKLMVKMPTSFDDDKCSTIFAEMRSIIDETERLESLRDTLLPKLMSGEIDVSQGDLTQLNGHLAFSLLGGARS</sequence>
<evidence type="ECO:0000256" key="3">
    <source>
        <dbReference type="ARBA" id="ARBA00023125"/>
    </source>
</evidence>
<name>A0A6N8JJQ8_9ACTN</name>
<dbReference type="RefSeq" id="WP_160344453.1">
    <property type="nucleotide sequence ID" value="NZ_JAOAKZ010000014.1"/>
</dbReference>
<dbReference type="CDD" id="cd17262">
    <property type="entry name" value="RMtype1_S_Aco12261I-TRD2-CR2"/>
    <property type="match status" value="1"/>
</dbReference>
<protein>
    <recommendedName>
        <fullName evidence="4">Type I restriction modification DNA specificity domain-containing protein</fullName>
    </recommendedName>
</protein>
<evidence type="ECO:0000256" key="1">
    <source>
        <dbReference type="ARBA" id="ARBA00010923"/>
    </source>
</evidence>
<dbReference type="SUPFAM" id="SSF116734">
    <property type="entry name" value="DNA methylase specificity domain"/>
    <property type="match status" value="1"/>
</dbReference>
<dbReference type="Pfam" id="PF01420">
    <property type="entry name" value="Methylase_S"/>
    <property type="match status" value="1"/>
</dbReference>
<dbReference type="EMBL" id="WSRR01000002">
    <property type="protein sequence ID" value="MVX60115.1"/>
    <property type="molecule type" value="Genomic_DNA"/>
</dbReference>
<accession>A0A6N8JJQ8</accession>
<keyword evidence="3" id="KW-0238">DNA-binding</keyword>
<proteinExistence type="inferred from homology"/>
<evidence type="ECO:0000256" key="2">
    <source>
        <dbReference type="ARBA" id="ARBA00022747"/>
    </source>
</evidence>
<comment type="similarity">
    <text evidence="1">Belongs to the type-I restriction system S methylase family.</text>
</comment>